<dbReference type="KEGG" id="mmr:Mmar10_1960"/>
<feature type="compositionally biased region" description="Basic and acidic residues" evidence="1">
    <location>
        <begin position="18"/>
        <end position="36"/>
    </location>
</feature>
<keyword evidence="3" id="KW-1185">Reference proteome</keyword>
<dbReference type="EMBL" id="CP000449">
    <property type="protein sequence ID" value="ABI66252.1"/>
    <property type="molecule type" value="Genomic_DNA"/>
</dbReference>
<dbReference type="Gene3D" id="3.30.160.170">
    <property type="entry name" value="FlaG-like"/>
    <property type="match status" value="1"/>
</dbReference>
<evidence type="ECO:0008006" key="4">
    <source>
        <dbReference type="Google" id="ProtNLM"/>
    </source>
</evidence>
<sequence>MAETGFNPKPVPVAPITENRDISADRPREAARRVEPVMDADQSASARPASPERPAEVERLAAESLSNSRLKILQDDTSGDYIYLLIDQDTGETVRRWPPEKHADLMEFLRTRSAGIVDQRA</sequence>
<dbReference type="STRING" id="394221.Mmar10_1960"/>
<dbReference type="OrthoDB" id="8481134at2"/>
<proteinExistence type="predicted"/>
<dbReference type="SUPFAM" id="SSF160214">
    <property type="entry name" value="FlaG-like"/>
    <property type="match status" value="1"/>
</dbReference>
<dbReference type="InterPro" id="IPR005186">
    <property type="entry name" value="FlaG"/>
</dbReference>
<name>Q0AN85_MARMM</name>
<evidence type="ECO:0000313" key="2">
    <source>
        <dbReference type="EMBL" id="ABI66252.1"/>
    </source>
</evidence>
<dbReference type="HOGENOM" id="CLU_2035280_0_0_5"/>
<reference evidence="2 3" key="1">
    <citation type="submission" date="2006-08" db="EMBL/GenBank/DDBJ databases">
        <title>Complete sequence of Maricaulis maris MCS10.</title>
        <authorList>
            <consortium name="US DOE Joint Genome Institute"/>
            <person name="Copeland A."/>
            <person name="Lucas S."/>
            <person name="Lapidus A."/>
            <person name="Barry K."/>
            <person name="Detter J.C."/>
            <person name="Glavina del Rio T."/>
            <person name="Hammon N."/>
            <person name="Israni S."/>
            <person name="Dalin E."/>
            <person name="Tice H."/>
            <person name="Pitluck S."/>
            <person name="Saunders E."/>
            <person name="Brettin T."/>
            <person name="Bruce D."/>
            <person name="Han C."/>
            <person name="Tapia R."/>
            <person name="Gilna P."/>
            <person name="Schmutz J."/>
            <person name="Larimer F."/>
            <person name="Land M."/>
            <person name="Hauser L."/>
            <person name="Kyrpides N."/>
            <person name="Mikhailova N."/>
            <person name="Viollier P."/>
            <person name="Stephens C."/>
            <person name="Richardson P."/>
        </authorList>
    </citation>
    <scope>NUCLEOTIDE SEQUENCE [LARGE SCALE GENOMIC DNA]</scope>
    <source>
        <strain evidence="2 3">MCS10</strain>
    </source>
</reference>
<dbReference type="Proteomes" id="UP000001964">
    <property type="component" value="Chromosome"/>
</dbReference>
<dbReference type="Pfam" id="PF03646">
    <property type="entry name" value="FlaG"/>
    <property type="match status" value="1"/>
</dbReference>
<feature type="region of interest" description="Disordered" evidence="1">
    <location>
        <begin position="1"/>
        <end position="57"/>
    </location>
</feature>
<dbReference type="eggNOG" id="COG1334">
    <property type="taxonomic scope" value="Bacteria"/>
</dbReference>
<gene>
    <name evidence="2" type="ordered locus">Mmar10_1960</name>
</gene>
<evidence type="ECO:0000256" key="1">
    <source>
        <dbReference type="SAM" id="MobiDB-lite"/>
    </source>
</evidence>
<dbReference type="AlphaFoldDB" id="Q0AN85"/>
<evidence type="ECO:0000313" key="3">
    <source>
        <dbReference type="Proteomes" id="UP000001964"/>
    </source>
</evidence>
<organism evidence="2 3">
    <name type="scientific">Maricaulis maris (strain MCS10)</name>
    <name type="common">Caulobacter maris</name>
    <dbReference type="NCBI Taxonomy" id="394221"/>
    <lineage>
        <taxon>Bacteria</taxon>
        <taxon>Pseudomonadati</taxon>
        <taxon>Pseudomonadota</taxon>
        <taxon>Alphaproteobacteria</taxon>
        <taxon>Maricaulales</taxon>
        <taxon>Maricaulaceae</taxon>
        <taxon>Maricaulis</taxon>
    </lineage>
</organism>
<dbReference type="InterPro" id="IPR035924">
    <property type="entry name" value="FlaG-like_sf"/>
</dbReference>
<accession>Q0AN85</accession>
<protein>
    <recommendedName>
        <fullName evidence="4">Flagellar protein FlaG</fullName>
    </recommendedName>
</protein>